<feature type="signal peptide" evidence="1">
    <location>
        <begin position="1"/>
        <end position="34"/>
    </location>
</feature>
<comment type="caution">
    <text evidence="2">The sequence shown here is derived from an EMBL/GenBank/DDBJ whole genome shotgun (WGS) entry which is preliminary data.</text>
</comment>
<dbReference type="AlphaFoldDB" id="A0AAE3WCK3"/>
<proteinExistence type="predicted"/>
<accession>A0AAE3WCK3</accession>
<reference evidence="2" key="1">
    <citation type="submission" date="2022-07" db="EMBL/GenBank/DDBJ databases">
        <authorList>
            <person name="Otstavnykh N."/>
            <person name="Isaeva M."/>
            <person name="Bystritskaya E."/>
        </authorList>
    </citation>
    <scope>NUCLEOTIDE SEQUENCE</scope>
    <source>
        <strain evidence="2">KCTC 52189</strain>
    </source>
</reference>
<dbReference type="Proteomes" id="UP001226762">
    <property type="component" value="Unassembled WGS sequence"/>
</dbReference>
<dbReference type="EMBL" id="JANHAX010000003">
    <property type="protein sequence ID" value="MDQ2090736.1"/>
    <property type="molecule type" value="Genomic_DNA"/>
</dbReference>
<name>A0AAE3WCK3_9RHOB</name>
<protein>
    <submittedName>
        <fullName evidence="2">Uncharacterized protein</fullName>
    </submittedName>
</protein>
<sequence>MTVGGVTSLVIPCCPLRKLLPALLAFALPLPAAAQEVSPCDWEASAGNIVEPWEDNTRTFSNGKTRLALLDTIEPAAGSFHVLVLSLPLNELGDRQCRTIGMGGGIGFSGADFSTLDATYDPAIGLIFTMTVGRYVPDTGLFDSVGLRFTLNQATGQIRAALQ</sequence>
<reference evidence="2" key="2">
    <citation type="submission" date="2023-02" db="EMBL/GenBank/DDBJ databases">
        <title>'Rhodoalgimonas zhirmunskyi' gen. nov., isolated from a red alga.</title>
        <authorList>
            <person name="Nedashkovskaya O.I."/>
            <person name="Otstavnykh N.Y."/>
            <person name="Bystritskaya E.P."/>
            <person name="Balabanova L.A."/>
            <person name="Isaeva M.P."/>
        </authorList>
    </citation>
    <scope>NUCLEOTIDE SEQUENCE</scope>
    <source>
        <strain evidence="2">KCTC 52189</strain>
    </source>
</reference>
<evidence type="ECO:0000313" key="2">
    <source>
        <dbReference type="EMBL" id="MDQ2090736.1"/>
    </source>
</evidence>
<evidence type="ECO:0000256" key="1">
    <source>
        <dbReference type="SAM" id="SignalP"/>
    </source>
</evidence>
<gene>
    <name evidence="2" type="ORF">NO357_12570</name>
</gene>
<dbReference type="RefSeq" id="WP_306736004.1">
    <property type="nucleotide sequence ID" value="NZ_JANHAX010000003.1"/>
</dbReference>
<feature type="chain" id="PRO_5041932252" evidence="1">
    <location>
        <begin position="35"/>
        <end position="163"/>
    </location>
</feature>
<keyword evidence="1" id="KW-0732">Signal</keyword>
<keyword evidence="3" id="KW-1185">Reference proteome</keyword>
<organism evidence="2 3">
    <name type="scientific">Marimonas arenosa</name>
    <dbReference type="NCBI Taxonomy" id="1795305"/>
    <lineage>
        <taxon>Bacteria</taxon>
        <taxon>Pseudomonadati</taxon>
        <taxon>Pseudomonadota</taxon>
        <taxon>Alphaproteobacteria</taxon>
        <taxon>Rhodobacterales</taxon>
        <taxon>Paracoccaceae</taxon>
        <taxon>Marimonas</taxon>
    </lineage>
</organism>
<evidence type="ECO:0000313" key="3">
    <source>
        <dbReference type="Proteomes" id="UP001226762"/>
    </source>
</evidence>